<dbReference type="HOGENOM" id="CLU_1775318_0_0_3"/>
<proteinExistence type="predicted"/>
<keyword evidence="2" id="KW-1185">Reference proteome</keyword>
<protein>
    <submittedName>
        <fullName evidence="1">Uncharacterized protein</fullName>
    </submittedName>
</protein>
<sequence length="146" mass="16855">MRAEQPPVGEAMLLEAASVLAKLHMNCAIAKAWRDWCRRELRQVAKNNTNTQWWKEEKLEGIGPLSLQGVPEEIKAGLRRCKQKLMEANWRSRQLGCGERRVALVCCYNWTKSLKSELEVELEKAVRENQTQIQKQLPPSDQKQGR</sequence>
<name>K9WEK9_9CYAN</name>
<organism evidence="1 2">
    <name type="scientific">Allocoleopsis franciscana PCC 7113</name>
    <dbReference type="NCBI Taxonomy" id="1173027"/>
    <lineage>
        <taxon>Bacteria</taxon>
        <taxon>Bacillati</taxon>
        <taxon>Cyanobacteriota</taxon>
        <taxon>Cyanophyceae</taxon>
        <taxon>Coleofasciculales</taxon>
        <taxon>Coleofasciculaceae</taxon>
        <taxon>Allocoleopsis</taxon>
        <taxon>Allocoleopsis franciscana</taxon>
    </lineage>
</organism>
<reference evidence="1 2" key="1">
    <citation type="submission" date="2012-06" db="EMBL/GenBank/DDBJ databases">
        <title>Finished chromosome of genome of Microcoleus sp. PCC 7113.</title>
        <authorList>
            <consortium name="US DOE Joint Genome Institute"/>
            <person name="Gugger M."/>
            <person name="Coursin T."/>
            <person name="Rippka R."/>
            <person name="Tandeau De Marsac N."/>
            <person name="Huntemann M."/>
            <person name="Wei C.-L."/>
            <person name="Han J."/>
            <person name="Detter J.C."/>
            <person name="Han C."/>
            <person name="Tapia R."/>
            <person name="Chen A."/>
            <person name="Kyrpides N."/>
            <person name="Mavromatis K."/>
            <person name="Markowitz V."/>
            <person name="Szeto E."/>
            <person name="Ivanova N."/>
            <person name="Pagani I."/>
            <person name="Pati A."/>
            <person name="Goodwin L."/>
            <person name="Nordberg H.P."/>
            <person name="Cantor M.N."/>
            <person name="Hua S.X."/>
            <person name="Woyke T."/>
            <person name="Kerfeld C.A."/>
        </authorList>
    </citation>
    <scope>NUCLEOTIDE SEQUENCE [LARGE SCALE GENOMIC DNA]</scope>
    <source>
        <strain evidence="1 2">PCC 7113</strain>
    </source>
</reference>
<dbReference type="RefSeq" id="WP_015182782.1">
    <property type="nucleotide sequence ID" value="NC_019738.1"/>
</dbReference>
<dbReference type="KEGG" id="mic:Mic7113_2852"/>
<gene>
    <name evidence="1" type="ORF">Mic7113_2852</name>
</gene>
<evidence type="ECO:0000313" key="2">
    <source>
        <dbReference type="Proteomes" id="UP000010471"/>
    </source>
</evidence>
<evidence type="ECO:0000313" key="1">
    <source>
        <dbReference type="EMBL" id="AFZ18633.1"/>
    </source>
</evidence>
<dbReference type="AlphaFoldDB" id="K9WEK9"/>
<dbReference type="EMBL" id="CP003630">
    <property type="protein sequence ID" value="AFZ18633.1"/>
    <property type="molecule type" value="Genomic_DNA"/>
</dbReference>
<dbReference type="Proteomes" id="UP000010471">
    <property type="component" value="Chromosome"/>
</dbReference>
<accession>K9WEK9</accession>